<dbReference type="InterPro" id="IPR005828">
    <property type="entry name" value="MFS_sugar_transport-like"/>
</dbReference>
<feature type="transmembrane region" description="Helical" evidence="8">
    <location>
        <begin position="195"/>
        <end position="218"/>
    </location>
</feature>
<evidence type="ECO:0000256" key="3">
    <source>
        <dbReference type="ARBA" id="ARBA00022448"/>
    </source>
</evidence>
<reference evidence="10 11" key="1">
    <citation type="submission" date="2023-05" db="EMBL/GenBank/DDBJ databases">
        <title>A 100% complete, gapless, phased diploid assembly of the Scenedesmus obliquus UTEX 3031 genome.</title>
        <authorList>
            <person name="Biondi T.C."/>
            <person name="Hanschen E.R."/>
            <person name="Kwon T."/>
            <person name="Eng W."/>
            <person name="Kruse C.P.S."/>
            <person name="Koehler S.I."/>
            <person name="Kunde Y."/>
            <person name="Gleasner C.D."/>
            <person name="You Mak K.T."/>
            <person name="Polle J."/>
            <person name="Hovde B.T."/>
            <person name="Starkenburg S.R."/>
        </authorList>
    </citation>
    <scope>NUCLEOTIDE SEQUENCE [LARGE SCALE GENOMIC DNA]</scope>
    <source>
        <strain evidence="10 11">DOE0152z</strain>
    </source>
</reference>
<dbReference type="SUPFAM" id="SSF103473">
    <property type="entry name" value="MFS general substrate transporter"/>
    <property type="match status" value="1"/>
</dbReference>
<dbReference type="PANTHER" id="PTHR23500:SF357">
    <property type="entry name" value="IP12678P"/>
    <property type="match status" value="1"/>
</dbReference>
<keyword evidence="4 8" id="KW-0812">Transmembrane</keyword>
<feature type="coiled-coil region" evidence="7">
    <location>
        <begin position="231"/>
        <end position="258"/>
    </location>
</feature>
<evidence type="ECO:0000256" key="8">
    <source>
        <dbReference type="SAM" id="Phobius"/>
    </source>
</evidence>
<dbReference type="InterPro" id="IPR005829">
    <property type="entry name" value="Sugar_transporter_CS"/>
</dbReference>
<evidence type="ECO:0000313" key="10">
    <source>
        <dbReference type="EMBL" id="WIA22230.1"/>
    </source>
</evidence>
<accession>A0ABY8ULR6</accession>
<evidence type="ECO:0000256" key="6">
    <source>
        <dbReference type="ARBA" id="ARBA00023136"/>
    </source>
</evidence>
<keyword evidence="11" id="KW-1185">Reference proteome</keyword>
<dbReference type="Pfam" id="PF00083">
    <property type="entry name" value="Sugar_tr"/>
    <property type="match status" value="1"/>
</dbReference>
<proteinExistence type="inferred from homology"/>
<feature type="transmembrane region" description="Helical" evidence="8">
    <location>
        <begin position="452"/>
        <end position="473"/>
    </location>
</feature>
<feature type="transmembrane region" description="Helical" evidence="8">
    <location>
        <begin position="384"/>
        <end position="402"/>
    </location>
</feature>
<organism evidence="10 11">
    <name type="scientific">Tetradesmus obliquus</name>
    <name type="common">Green alga</name>
    <name type="synonym">Acutodesmus obliquus</name>
    <dbReference type="NCBI Taxonomy" id="3088"/>
    <lineage>
        <taxon>Eukaryota</taxon>
        <taxon>Viridiplantae</taxon>
        <taxon>Chlorophyta</taxon>
        <taxon>core chlorophytes</taxon>
        <taxon>Chlorophyceae</taxon>
        <taxon>CS clade</taxon>
        <taxon>Sphaeropleales</taxon>
        <taxon>Scenedesmaceae</taxon>
        <taxon>Tetradesmus</taxon>
    </lineage>
</organism>
<feature type="transmembrane region" description="Helical" evidence="8">
    <location>
        <begin position="319"/>
        <end position="340"/>
    </location>
</feature>
<evidence type="ECO:0000259" key="9">
    <source>
        <dbReference type="PROSITE" id="PS50850"/>
    </source>
</evidence>
<feature type="transmembrane region" description="Helical" evidence="8">
    <location>
        <begin position="167"/>
        <end position="189"/>
    </location>
</feature>
<dbReference type="InterPro" id="IPR036259">
    <property type="entry name" value="MFS_trans_sf"/>
</dbReference>
<keyword evidence="6 8" id="KW-0472">Membrane</keyword>
<dbReference type="Gene3D" id="1.20.1250.20">
    <property type="entry name" value="MFS general substrate transporter like domains"/>
    <property type="match status" value="1"/>
</dbReference>
<evidence type="ECO:0000313" key="11">
    <source>
        <dbReference type="Proteomes" id="UP001244341"/>
    </source>
</evidence>
<evidence type="ECO:0000256" key="4">
    <source>
        <dbReference type="ARBA" id="ARBA00022692"/>
    </source>
</evidence>
<protein>
    <recommendedName>
        <fullName evidence="9">Major facilitator superfamily (MFS) profile domain-containing protein</fullName>
    </recommendedName>
</protein>
<evidence type="ECO:0000256" key="2">
    <source>
        <dbReference type="ARBA" id="ARBA00010992"/>
    </source>
</evidence>
<keyword evidence="3" id="KW-0813">Transport</keyword>
<dbReference type="PROSITE" id="PS00216">
    <property type="entry name" value="SUGAR_TRANSPORT_1"/>
    <property type="match status" value="1"/>
</dbReference>
<comment type="similarity">
    <text evidence="2">Belongs to the major facilitator superfamily. Sugar transporter (TC 2.A.1.1) family.</text>
</comment>
<keyword evidence="5 8" id="KW-1133">Transmembrane helix</keyword>
<dbReference type="Proteomes" id="UP001244341">
    <property type="component" value="Chromosome 14b"/>
</dbReference>
<feature type="transmembrane region" description="Helical" evidence="8">
    <location>
        <begin position="352"/>
        <end position="372"/>
    </location>
</feature>
<evidence type="ECO:0000256" key="7">
    <source>
        <dbReference type="SAM" id="Coils"/>
    </source>
</evidence>
<feature type="domain" description="Major facilitator superfamily (MFS) profile" evidence="9">
    <location>
        <begin position="21"/>
        <end position="477"/>
    </location>
</feature>
<dbReference type="PANTHER" id="PTHR23500">
    <property type="entry name" value="SOLUTE CARRIER FAMILY 2, FACILITATED GLUCOSE TRANSPORTER"/>
    <property type="match status" value="1"/>
</dbReference>
<keyword evidence="7" id="KW-0175">Coiled coil</keyword>
<gene>
    <name evidence="10" type="ORF">OEZ85_004558</name>
</gene>
<dbReference type="EMBL" id="CP126221">
    <property type="protein sequence ID" value="WIA22230.1"/>
    <property type="molecule type" value="Genomic_DNA"/>
</dbReference>
<feature type="transmembrane region" description="Helical" evidence="8">
    <location>
        <begin position="78"/>
        <end position="97"/>
    </location>
</feature>
<comment type="subcellular location">
    <subcellularLocation>
        <location evidence="1">Membrane</location>
        <topology evidence="1">Multi-pass membrane protein</topology>
    </subcellularLocation>
</comment>
<sequence length="481" mass="51796">MAQQRRPPAVTPFIWMVVWVAMSAGWLVGFTDGDSALFIQGFRDSFFPQIQTGLGLGNPEARHITGFRPFCTFHRADVQLYLALPHAAAALGALTAAHLSHRRGRKPSVALGCAMFVLAKVLLVTAYSAAQAWIARAVTGFSVGLLHQAPLLEVLEVVPFNRRGTLAACQAMGRAVGFMCSALLTFGLALEQRSWQWRLVPVFGIWPALVTVLLLLWLPETPSSLLQRGKLAEARLALQRLRGMLQSTEQEFAEILAASQLLTSARTQFQALKQQREAQLALFAGLGLVTVASATGGALLSTSAFPVFYALGYGRLKGYAMSMVLISFGCVVGGVLAVAAADSVGRRGGTAAGCLASAACYIAVALIIHLVYYQAGRTNQLPITWAWAVAALLSLACGLDYAANELLWIHAFEVQPLPTRSLATGMIVCWQSLQAFAWTLATLPLLCHLRGWGLFLLFTTASVATAAAAWLFMQLFRQGIM</sequence>
<dbReference type="InterPro" id="IPR045262">
    <property type="entry name" value="STP/PLT_plant"/>
</dbReference>
<feature type="transmembrane region" description="Helical" evidence="8">
    <location>
        <begin position="109"/>
        <end position="127"/>
    </location>
</feature>
<feature type="transmembrane region" description="Helical" evidence="8">
    <location>
        <begin position="12"/>
        <end position="30"/>
    </location>
</feature>
<evidence type="ECO:0000256" key="1">
    <source>
        <dbReference type="ARBA" id="ARBA00004141"/>
    </source>
</evidence>
<dbReference type="InterPro" id="IPR020846">
    <property type="entry name" value="MFS_dom"/>
</dbReference>
<name>A0ABY8ULR6_TETOB</name>
<dbReference type="PROSITE" id="PS50850">
    <property type="entry name" value="MFS"/>
    <property type="match status" value="1"/>
</dbReference>
<feature type="transmembrane region" description="Helical" evidence="8">
    <location>
        <begin position="422"/>
        <end position="446"/>
    </location>
</feature>
<evidence type="ECO:0000256" key="5">
    <source>
        <dbReference type="ARBA" id="ARBA00022989"/>
    </source>
</evidence>